<dbReference type="InterPro" id="IPR050138">
    <property type="entry name" value="DHOase/Allantoinase_Hydrolase"/>
</dbReference>
<dbReference type="InterPro" id="IPR032466">
    <property type="entry name" value="Metal_Hydrolase"/>
</dbReference>
<reference evidence="3 4" key="1">
    <citation type="submission" date="2020-07" db="EMBL/GenBank/DDBJ databases">
        <title>Vallitalea guaymasensis genome.</title>
        <authorList>
            <person name="Postec A."/>
        </authorList>
    </citation>
    <scope>NUCLEOTIDE SEQUENCE [LARGE SCALE GENOMIC DNA]</scope>
    <source>
        <strain evidence="3 4">Ra1766G1</strain>
    </source>
</reference>
<dbReference type="Proteomes" id="UP000677305">
    <property type="component" value="Chromosome"/>
</dbReference>
<dbReference type="SUPFAM" id="SSF51556">
    <property type="entry name" value="Metallo-dependent hydrolases"/>
    <property type="match status" value="1"/>
</dbReference>
<dbReference type="AlphaFoldDB" id="A0A8J8MET0"/>
<dbReference type="GO" id="GO:0004038">
    <property type="term" value="F:allantoinase activity"/>
    <property type="evidence" value="ECO:0007669"/>
    <property type="project" value="TreeGrafter"/>
</dbReference>
<dbReference type="GO" id="GO:0006221">
    <property type="term" value="P:pyrimidine nucleotide biosynthetic process"/>
    <property type="evidence" value="ECO:0007669"/>
    <property type="project" value="UniProtKB-KW"/>
</dbReference>
<keyword evidence="1" id="KW-0665">Pyrimidine biosynthesis</keyword>
<name>A0A8J8MET0_9FIRM</name>
<dbReference type="Pfam" id="PF12890">
    <property type="entry name" value="DHOase"/>
    <property type="match status" value="1"/>
</dbReference>
<dbReference type="RefSeq" id="WP_212691574.1">
    <property type="nucleotide sequence ID" value="NZ_CP058561.1"/>
</dbReference>
<evidence type="ECO:0000313" key="4">
    <source>
        <dbReference type="Proteomes" id="UP000677305"/>
    </source>
</evidence>
<dbReference type="SUPFAM" id="SSF51338">
    <property type="entry name" value="Composite domain of metallo-dependent hydrolases"/>
    <property type="match status" value="1"/>
</dbReference>
<dbReference type="InterPro" id="IPR024403">
    <property type="entry name" value="DHOase_cat"/>
</dbReference>
<organism evidence="3 4">
    <name type="scientific">Vallitalea guaymasensis</name>
    <dbReference type="NCBI Taxonomy" id="1185412"/>
    <lineage>
        <taxon>Bacteria</taxon>
        <taxon>Bacillati</taxon>
        <taxon>Bacillota</taxon>
        <taxon>Clostridia</taxon>
        <taxon>Lachnospirales</taxon>
        <taxon>Vallitaleaceae</taxon>
        <taxon>Vallitalea</taxon>
    </lineage>
</organism>
<dbReference type="InterPro" id="IPR004722">
    <property type="entry name" value="DHOase"/>
</dbReference>
<gene>
    <name evidence="3" type="ORF">HYG85_22815</name>
</gene>
<dbReference type="InterPro" id="IPR011059">
    <property type="entry name" value="Metal-dep_hydrolase_composite"/>
</dbReference>
<sequence>MYNLLIKNGKIVTSEETLVNTDILIDGGKISEVMPNINIDGYYTIDATDKIIIPGLIDMHCDICEPGYEYRESLVTASLSAARGGFTSITCSPNTLPSIDNKTVVEYIKTKSEIDAVTHLFPYGSLTKECKGTELTEYGEMQLSGIVALSDGDVPIQDNSVVKKIFRYASMFDMPIIMHCEDTSISNKSGINEGYMATKLGLKGFPVVAETIQLARNIFLAKEYGINLHITHVSSKESVELIRLAKDKGISITAETSPRYFILDESNVDNYNTYAKISPPLRTREDIEGIINGLKDGTIDVISSDHKPNTIDSKLLEFDIASFGMSTFETAFKLSYTYLVHNGILTLQELVNKMSYNPANILGINKGKITPGYDADLVMIDINSKDVINSKKFLSKAKYSVYDGYETRVDITNTIIQGNHYNYNED</sequence>
<dbReference type="Gene3D" id="2.30.40.10">
    <property type="entry name" value="Urease, subunit C, domain 1"/>
    <property type="match status" value="1"/>
</dbReference>
<keyword evidence="4" id="KW-1185">Reference proteome</keyword>
<evidence type="ECO:0000259" key="2">
    <source>
        <dbReference type="Pfam" id="PF12890"/>
    </source>
</evidence>
<dbReference type="Gene3D" id="3.20.20.140">
    <property type="entry name" value="Metal-dependent hydrolases"/>
    <property type="match status" value="1"/>
</dbReference>
<dbReference type="GO" id="GO:0046872">
    <property type="term" value="F:metal ion binding"/>
    <property type="evidence" value="ECO:0007669"/>
    <property type="project" value="InterPro"/>
</dbReference>
<accession>A0A8J8MET0</accession>
<protein>
    <submittedName>
        <fullName evidence="3">Dihydroorotase</fullName>
    </submittedName>
</protein>
<evidence type="ECO:0000313" key="3">
    <source>
        <dbReference type="EMBL" id="QUH31606.1"/>
    </source>
</evidence>
<dbReference type="EMBL" id="CP058561">
    <property type="protein sequence ID" value="QUH31606.1"/>
    <property type="molecule type" value="Genomic_DNA"/>
</dbReference>
<dbReference type="CDD" id="cd01317">
    <property type="entry name" value="DHOase_IIa"/>
    <property type="match status" value="1"/>
</dbReference>
<dbReference type="PANTHER" id="PTHR43668">
    <property type="entry name" value="ALLANTOINASE"/>
    <property type="match status" value="1"/>
</dbReference>
<feature type="domain" description="Dihydroorotase catalytic" evidence="2">
    <location>
        <begin position="50"/>
        <end position="238"/>
    </location>
</feature>
<dbReference type="PANTHER" id="PTHR43668:SF2">
    <property type="entry name" value="ALLANTOINASE"/>
    <property type="match status" value="1"/>
</dbReference>
<proteinExistence type="predicted"/>
<evidence type="ECO:0000256" key="1">
    <source>
        <dbReference type="ARBA" id="ARBA00022975"/>
    </source>
</evidence>
<dbReference type="NCBIfam" id="TIGR00857">
    <property type="entry name" value="pyrC_multi"/>
    <property type="match status" value="1"/>
</dbReference>
<dbReference type="GO" id="GO:0004151">
    <property type="term" value="F:dihydroorotase activity"/>
    <property type="evidence" value="ECO:0007669"/>
    <property type="project" value="InterPro"/>
</dbReference>
<dbReference type="KEGG" id="vgu:HYG85_22815"/>
<dbReference type="GO" id="GO:0006145">
    <property type="term" value="P:purine nucleobase catabolic process"/>
    <property type="evidence" value="ECO:0007669"/>
    <property type="project" value="TreeGrafter"/>
</dbReference>
<dbReference type="GO" id="GO:0005737">
    <property type="term" value="C:cytoplasm"/>
    <property type="evidence" value="ECO:0007669"/>
    <property type="project" value="TreeGrafter"/>
</dbReference>